<protein>
    <submittedName>
        <fullName evidence="2">Uncharacterized protein</fullName>
    </submittedName>
</protein>
<proteinExistence type="predicted"/>
<organism evidence="2 3">
    <name type="scientific">Occultella aeris</name>
    <dbReference type="NCBI Taxonomy" id="2761496"/>
    <lineage>
        <taxon>Bacteria</taxon>
        <taxon>Bacillati</taxon>
        <taxon>Actinomycetota</taxon>
        <taxon>Actinomycetes</taxon>
        <taxon>Micrococcales</taxon>
        <taxon>Ruaniaceae</taxon>
        <taxon>Occultella</taxon>
    </lineage>
</organism>
<feature type="compositionally biased region" description="Low complexity" evidence="1">
    <location>
        <begin position="25"/>
        <end position="37"/>
    </location>
</feature>
<dbReference type="EMBL" id="CACRYJ010000071">
    <property type="protein sequence ID" value="VZO40620.1"/>
    <property type="molecule type" value="Genomic_DNA"/>
</dbReference>
<accession>A0A7M4DT26</accession>
<gene>
    <name evidence="2" type="ORF">HALOF300_05328</name>
</gene>
<name>A0A7M4DT26_9MICO</name>
<evidence type="ECO:0000313" key="3">
    <source>
        <dbReference type="Proteomes" id="UP000419743"/>
    </source>
</evidence>
<evidence type="ECO:0000313" key="2">
    <source>
        <dbReference type="EMBL" id="VZO40620.1"/>
    </source>
</evidence>
<dbReference type="Proteomes" id="UP000419743">
    <property type="component" value="Unassembled WGS sequence"/>
</dbReference>
<reference evidence="2 3" key="1">
    <citation type="submission" date="2019-11" db="EMBL/GenBank/DDBJ databases">
        <authorList>
            <person name="Criscuolo A."/>
        </authorList>
    </citation>
    <scope>NUCLEOTIDE SEQUENCE [LARGE SCALE GENOMIC DNA]</scope>
    <source>
        <strain evidence="2">CIP111667</strain>
    </source>
</reference>
<feature type="region of interest" description="Disordered" evidence="1">
    <location>
        <begin position="23"/>
        <end position="45"/>
    </location>
</feature>
<dbReference type="AlphaFoldDB" id="A0A7M4DT26"/>
<evidence type="ECO:0000256" key="1">
    <source>
        <dbReference type="SAM" id="MobiDB-lite"/>
    </source>
</evidence>
<sequence>MTLVIAALTGAVLMSGCGSSVGTVSEDTAASESTASSNGDGAEVAPTWTGDGALEGTVSFADGPALATATDVTFRNDLGEVWDWELVGAPASTTTGTSPPTTLEMVNSGNGCRVLDERAPYEGESAGDEKASTALVEDRLAGVEIVAGPAQDLLGIGEGLGEDGPTYTVARALGQESNGQWLLVTARAFVALGVQQVITVSCPSGEGIDLTRGQLAMVSYAYLDGLERYP</sequence>
<keyword evidence="3" id="KW-1185">Reference proteome</keyword>
<comment type="caution">
    <text evidence="2">The sequence shown here is derived from an EMBL/GenBank/DDBJ whole genome shotgun (WGS) entry which is preliminary data.</text>
</comment>